<dbReference type="Pfam" id="PF17762">
    <property type="entry name" value="HTH_ParB"/>
    <property type="match status" value="1"/>
</dbReference>
<dbReference type="InterPro" id="IPR050336">
    <property type="entry name" value="Chromosome_partition/occlusion"/>
</dbReference>
<evidence type="ECO:0000313" key="4">
    <source>
        <dbReference type="EMBL" id="GAA5048876.1"/>
    </source>
</evidence>
<gene>
    <name evidence="4" type="ORF">GCM10023208_06520</name>
</gene>
<organism evidence="4 5">
    <name type="scientific">Erythrobacter westpacificensis</name>
    <dbReference type="NCBI Taxonomy" id="1055231"/>
    <lineage>
        <taxon>Bacteria</taxon>
        <taxon>Pseudomonadati</taxon>
        <taxon>Pseudomonadota</taxon>
        <taxon>Alphaproteobacteria</taxon>
        <taxon>Sphingomonadales</taxon>
        <taxon>Erythrobacteraceae</taxon>
        <taxon>Erythrobacter/Porphyrobacter group</taxon>
        <taxon>Erythrobacter</taxon>
    </lineage>
</organism>
<dbReference type="InterPro" id="IPR036086">
    <property type="entry name" value="ParB/Sulfiredoxin_sf"/>
</dbReference>
<feature type="region of interest" description="Disordered" evidence="2">
    <location>
        <begin position="636"/>
        <end position="664"/>
    </location>
</feature>
<evidence type="ECO:0000256" key="1">
    <source>
        <dbReference type="SAM" id="Coils"/>
    </source>
</evidence>
<dbReference type="Gene3D" id="3.90.1530.30">
    <property type="match status" value="1"/>
</dbReference>
<reference evidence="5" key="1">
    <citation type="journal article" date="2019" name="Int. J. Syst. Evol. Microbiol.">
        <title>The Global Catalogue of Microorganisms (GCM) 10K type strain sequencing project: providing services to taxonomists for standard genome sequencing and annotation.</title>
        <authorList>
            <consortium name="The Broad Institute Genomics Platform"/>
            <consortium name="The Broad Institute Genome Sequencing Center for Infectious Disease"/>
            <person name="Wu L."/>
            <person name="Ma J."/>
        </authorList>
    </citation>
    <scope>NUCLEOTIDE SEQUENCE [LARGE SCALE GENOMIC DNA]</scope>
    <source>
        <strain evidence="5">JCM 18014</strain>
    </source>
</reference>
<dbReference type="CDD" id="cd16406">
    <property type="entry name" value="ParB_N_like"/>
    <property type="match status" value="1"/>
</dbReference>
<name>A0ABP9K296_9SPHN</name>
<dbReference type="SUPFAM" id="SSF110849">
    <property type="entry name" value="ParB/Sulfiredoxin"/>
    <property type="match status" value="1"/>
</dbReference>
<dbReference type="Pfam" id="PF02195">
    <property type="entry name" value="ParB_N"/>
    <property type="match status" value="1"/>
</dbReference>
<dbReference type="PANTHER" id="PTHR33375">
    <property type="entry name" value="CHROMOSOME-PARTITIONING PROTEIN PARB-RELATED"/>
    <property type="match status" value="1"/>
</dbReference>
<dbReference type="Gene3D" id="1.10.10.2830">
    <property type="match status" value="1"/>
</dbReference>
<sequence>MIQSIPLKKLVPSPRNVRKSSDVLADLQLRADIAARGLLQNLVVRKGKRGKFEVEAGGRRLAALQALAEEGTLPDNHEVTCLVIEGEESEVREASLAENFQRLAMNPADEAQAFASIIEAGATTEDVARRFGLTVRFVEGRLRLASLAPCVFEALAEGTITLDMAKAYGAISDVERQAHVFAELQDAWYQITPDTIRRMVLDATVRGSDPRAMLVGRDAYLAAGGRIERELFDDDASESWIDVALLEDLAHKAMEEAAEKAAIEYGLAWVRPTLGNYVSHDLVEGLGRLPCEPAPMTEMEAQELGELEADYDRVAAILEDEDSDEDEVAKAEEELVAINRAMRDLTDRPPVLTDELKSEAGAFLVLSRNGEATLVPQFYTETEVITNDDGAIEAVEESGAAKPKGSSLSQRLLDELAMQRRDILAIHLANDQALALDFMVFTLADADGHDWRAQKASTLVGPVASGPVTGFEAKDAPASAALAEFAGSLDESWRAGESDVERFARFRALSDEARSAWLGHVVSRTLVASLACEGERSVPLHEALGSLLDIETAHWWRPTAANYFDRVAKARTLEALDAAGGPELVSRYAASKKAELASAAERIFSGNFIGEAEVKERAQAWVPSIMRFTDADVPADLEEEASIDDEADETDSGEVADEIAEQAA</sequence>
<feature type="coiled-coil region" evidence="1">
    <location>
        <begin position="314"/>
        <end position="348"/>
    </location>
</feature>
<keyword evidence="1" id="KW-0175">Coiled coil</keyword>
<dbReference type="SUPFAM" id="SSF109709">
    <property type="entry name" value="KorB DNA-binding domain-like"/>
    <property type="match status" value="1"/>
</dbReference>
<proteinExistence type="predicted"/>
<dbReference type="PANTHER" id="PTHR33375:SF7">
    <property type="entry name" value="CHROMOSOME 2-PARTITIONING PROTEIN PARB-RELATED"/>
    <property type="match status" value="1"/>
</dbReference>
<dbReference type="SMART" id="SM00470">
    <property type="entry name" value="ParB"/>
    <property type="match status" value="1"/>
</dbReference>
<evidence type="ECO:0000313" key="5">
    <source>
        <dbReference type="Proteomes" id="UP001500518"/>
    </source>
</evidence>
<accession>A0ABP9K296</accession>
<comment type="caution">
    <text evidence="4">The sequence shown here is derived from an EMBL/GenBank/DDBJ whole genome shotgun (WGS) entry which is preliminary data.</text>
</comment>
<dbReference type="RefSeq" id="WP_346031703.1">
    <property type="nucleotide sequence ID" value="NZ_BAABHV010000005.1"/>
</dbReference>
<feature type="domain" description="ParB-like N-terminal" evidence="3">
    <location>
        <begin position="3"/>
        <end position="100"/>
    </location>
</feature>
<protein>
    <submittedName>
        <fullName evidence="4">ParB/RepB/Spo0J family partition protein</fullName>
    </submittedName>
</protein>
<dbReference type="InterPro" id="IPR003115">
    <property type="entry name" value="ParB_N"/>
</dbReference>
<dbReference type="Proteomes" id="UP001500518">
    <property type="component" value="Unassembled WGS sequence"/>
</dbReference>
<dbReference type="EMBL" id="BAABHV010000005">
    <property type="protein sequence ID" value="GAA5048876.1"/>
    <property type="molecule type" value="Genomic_DNA"/>
</dbReference>
<dbReference type="InterPro" id="IPR041468">
    <property type="entry name" value="HTH_ParB/Spo0J"/>
</dbReference>
<keyword evidence="5" id="KW-1185">Reference proteome</keyword>
<evidence type="ECO:0000256" key="2">
    <source>
        <dbReference type="SAM" id="MobiDB-lite"/>
    </source>
</evidence>
<evidence type="ECO:0000259" key="3">
    <source>
        <dbReference type="SMART" id="SM00470"/>
    </source>
</evidence>